<dbReference type="InParanoid" id="B0XKS1"/>
<protein>
    <submittedName>
        <fullName evidence="3 4">Myosin i</fullName>
    </submittedName>
</protein>
<evidence type="ECO:0000313" key="3">
    <source>
        <dbReference type="EMBL" id="EDS32510.1"/>
    </source>
</evidence>
<dbReference type="GO" id="GO:0005524">
    <property type="term" value="F:ATP binding"/>
    <property type="evidence" value="ECO:0007669"/>
    <property type="project" value="InterPro"/>
</dbReference>
<dbReference type="EMBL" id="DS233983">
    <property type="protein sequence ID" value="EDS32510.1"/>
    <property type="molecule type" value="Genomic_DNA"/>
</dbReference>
<dbReference type="SUPFAM" id="SSF52540">
    <property type="entry name" value="P-loop containing nucleoside triphosphate hydrolases"/>
    <property type="match status" value="1"/>
</dbReference>
<gene>
    <name evidence="4" type="primary">6054306</name>
    <name evidence="3" type="ORF">CpipJ_CPIJ019854</name>
</gene>
<reference evidence="4" key="2">
    <citation type="submission" date="2021-02" db="UniProtKB">
        <authorList>
            <consortium name="EnsemblMetazoa"/>
        </authorList>
    </citation>
    <scope>IDENTIFICATION</scope>
    <source>
        <strain evidence="4">JHB</strain>
    </source>
</reference>
<dbReference type="GO" id="GO:0003774">
    <property type="term" value="F:cytoskeletal motor activity"/>
    <property type="evidence" value="ECO:0007669"/>
    <property type="project" value="InterPro"/>
</dbReference>
<feature type="domain" description="Myosin motor" evidence="2">
    <location>
        <begin position="1"/>
        <end position="73"/>
    </location>
</feature>
<organism>
    <name type="scientific">Culex quinquefasciatus</name>
    <name type="common">Southern house mosquito</name>
    <name type="synonym">Culex pungens</name>
    <dbReference type="NCBI Taxonomy" id="7176"/>
    <lineage>
        <taxon>Eukaryota</taxon>
        <taxon>Metazoa</taxon>
        <taxon>Ecdysozoa</taxon>
        <taxon>Arthropoda</taxon>
        <taxon>Hexapoda</taxon>
        <taxon>Insecta</taxon>
        <taxon>Pterygota</taxon>
        <taxon>Neoptera</taxon>
        <taxon>Endopterygota</taxon>
        <taxon>Diptera</taxon>
        <taxon>Nematocera</taxon>
        <taxon>Culicoidea</taxon>
        <taxon>Culicidae</taxon>
        <taxon>Culicinae</taxon>
        <taxon>Culicini</taxon>
        <taxon>Culex</taxon>
        <taxon>Culex</taxon>
    </lineage>
</organism>
<dbReference type="VEuPathDB" id="VectorBase:CPIJ019854"/>
<dbReference type="HOGENOM" id="CLU_2707250_0_0_1"/>
<comment type="caution">
    <text evidence="1">Lacks conserved residue(s) required for the propagation of feature annotation.</text>
</comment>
<reference evidence="3" key="1">
    <citation type="submission" date="2007-03" db="EMBL/GenBank/DDBJ databases">
        <title>Annotation of Culex pipiens quinquefasciatus.</title>
        <authorList>
            <consortium name="The Broad Institute Genome Sequencing Platform"/>
            <person name="Atkinson P.W."/>
            <person name="Hemingway J."/>
            <person name="Christensen B.M."/>
            <person name="Higgs S."/>
            <person name="Kodira C."/>
            <person name="Hannick L."/>
            <person name="Megy K."/>
            <person name="O'Leary S."/>
            <person name="Pearson M."/>
            <person name="Haas B.J."/>
            <person name="Mauceli E."/>
            <person name="Wortman J.R."/>
            <person name="Lee N.H."/>
            <person name="Guigo R."/>
            <person name="Stanke M."/>
            <person name="Alvarado L."/>
            <person name="Amedeo P."/>
            <person name="Antoine C.H."/>
            <person name="Arensburger P."/>
            <person name="Bidwell S.L."/>
            <person name="Crawford M."/>
            <person name="Camaro F."/>
            <person name="Devon K."/>
            <person name="Engels R."/>
            <person name="Hammond M."/>
            <person name="Howarth C."/>
            <person name="Koehrsen M."/>
            <person name="Lawson D."/>
            <person name="Montgomery P."/>
            <person name="Nene V."/>
            <person name="Nusbaum C."/>
            <person name="Puiu D."/>
            <person name="Romero-Severson J."/>
            <person name="Severson D.W."/>
            <person name="Shumway M."/>
            <person name="Sisk P."/>
            <person name="Stolte C."/>
            <person name="Zeng Q."/>
            <person name="Eisenstadt E."/>
            <person name="Fraser-Liggett C."/>
            <person name="Strausberg R."/>
            <person name="Galagan J."/>
            <person name="Birren B."/>
            <person name="Collins F.H."/>
        </authorList>
    </citation>
    <scope>NUCLEOTIDE SEQUENCE [LARGE SCALE GENOMIC DNA]</scope>
    <source>
        <strain evidence="3">JHB</strain>
    </source>
</reference>
<dbReference type="Proteomes" id="UP000002320">
    <property type="component" value="Unassembled WGS sequence"/>
</dbReference>
<evidence type="ECO:0000256" key="1">
    <source>
        <dbReference type="PROSITE-ProRule" id="PRU00782"/>
    </source>
</evidence>
<dbReference type="Gene3D" id="1.20.58.530">
    <property type="match status" value="1"/>
</dbReference>
<dbReference type="EnsemblMetazoa" id="CPIJ019854-RA">
    <property type="protein sequence ID" value="CPIJ019854-PA"/>
    <property type="gene ID" value="CPIJ019854"/>
</dbReference>
<dbReference type="eggNOG" id="KOG0164">
    <property type="taxonomic scope" value="Eukaryota"/>
</dbReference>
<evidence type="ECO:0000313" key="5">
    <source>
        <dbReference type="Proteomes" id="UP000002320"/>
    </source>
</evidence>
<dbReference type="GO" id="GO:0003779">
    <property type="term" value="F:actin binding"/>
    <property type="evidence" value="ECO:0007669"/>
    <property type="project" value="UniProtKB-KW"/>
</dbReference>
<dbReference type="GO" id="GO:0016459">
    <property type="term" value="C:myosin complex"/>
    <property type="evidence" value="ECO:0007669"/>
    <property type="project" value="UniProtKB-KW"/>
</dbReference>
<keyword evidence="1" id="KW-0009">Actin-binding</keyword>
<sequence length="73" mass="8300">MVEIICELVEQPHKGVISIMDEACLNVGKITDEMLLDAMDKKLSNHPHYSSRQLKPMDKDPLPSFRLAVKITH</sequence>
<accession>B0XKS1</accession>
<comment type="similarity">
    <text evidence="1">Belongs to the TRAFAC class myosin-kinesin ATPase superfamily. Myosin family.</text>
</comment>
<proteinExistence type="inferred from homology"/>
<dbReference type="KEGG" id="cqu:CpipJ_CPIJ019854"/>
<evidence type="ECO:0000259" key="2">
    <source>
        <dbReference type="PROSITE" id="PS51456"/>
    </source>
</evidence>
<dbReference type="InterPro" id="IPR001609">
    <property type="entry name" value="Myosin_head_motor_dom-like"/>
</dbReference>
<keyword evidence="1" id="KW-0518">Myosin</keyword>
<keyword evidence="1" id="KW-0505">Motor protein</keyword>
<dbReference type="InterPro" id="IPR027417">
    <property type="entry name" value="P-loop_NTPase"/>
</dbReference>
<dbReference type="PROSITE" id="PS51456">
    <property type="entry name" value="MYOSIN_MOTOR"/>
    <property type="match status" value="1"/>
</dbReference>
<dbReference type="AlphaFoldDB" id="B0XKS1"/>
<dbReference type="STRING" id="7176.B0XKS1"/>
<evidence type="ECO:0000313" key="4">
    <source>
        <dbReference type="EnsemblMetazoa" id="CPIJ019854-PA"/>
    </source>
</evidence>
<keyword evidence="5" id="KW-1185">Reference proteome</keyword>
<name>B0XKS1_CULQU</name>